<accession>X5E433</accession>
<dbReference type="KEGG" id="dori:FH5T_17820"/>
<keyword evidence="1" id="KW-0732">Signal</keyword>
<feature type="chain" id="PRO_5010515312" evidence="1">
    <location>
        <begin position="19"/>
        <end position="136"/>
    </location>
</feature>
<protein>
    <submittedName>
        <fullName evidence="3">Uncharacterized protein</fullName>
    </submittedName>
</protein>
<proteinExistence type="predicted"/>
<dbReference type="Proteomes" id="UP000023772">
    <property type="component" value="Chromosome"/>
</dbReference>
<dbReference type="EMBL" id="FOHT01000001">
    <property type="protein sequence ID" value="SES66252.1"/>
    <property type="molecule type" value="Genomic_DNA"/>
</dbReference>
<feature type="signal peptide" evidence="1">
    <location>
        <begin position="1"/>
        <end position="18"/>
    </location>
</feature>
<evidence type="ECO:0000313" key="4">
    <source>
        <dbReference type="Proteomes" id="UP000023772"/>
    </source>
</evidence>
<organism evidence="3 5">
    <name type="scientific">Draconibacterium orientale</name>
    <dbReference type="NCBI Taxonomy" id="1168034"/>
    <lineage>
        <taxon>Bacteria</taxon>
        <taxon>Pseudomonadati</taxon>
        <taxon>Bacteroidota</taxon>
        <taxon>Bacteroidia</taxon>
        <taxon>Marinilabiliales</taxon>
        <taxon>Prolixibacteraceae</taxon>
        <taxon>Draconibacterium</taxon>
    </lineage>
</organism>
<evidence type="ECO:0000313" key="3">
    <source>
        <dbReference type="EMBL" id="SES66252.1"/>
    </source>
</evidence>
<gene>
    <name evidence="2" type="ORF">FH5T_17820</name>
    <name evidence="3" type="ORF">SAMN05444285_101115</name>
</gene>
<dbReference type="EMBL" id="CP007451">
    <property type="protein sequence ID" value="AHW62225.1"/>
    <property type="molecule type" value="Genomic_DNA"/>
</dbReference>
<reference evidence="2 4" key="1">
    <citation type="submission" date="2014-03" db="EMBL/GenBank/DDBJ databases">
        <title>Complete genome sequence of a deeply braunched marine Bacteroidia bacterium Draconibacterium orientale type strain FH5T.</title>
        <authorList>
            <person name="Li X."/>
            <person name="Wang X."/>
            <person name="Xie Z."/>
            <person name="Du Z."/>
            <person name="Chen G."/>
        </authorList>
    </citation>
    <scope>NUCLEOTIDE SEQUENCE [LARGE SCALE GENOMIC DNA]</scope>
    <source>
        <strain evidence="2 4">FH5</strain>
    </source>
</reference>
<keyword evidence="4" id="KW-1185">Reference proteome</keyword>
<name>X5E433_9BACT</name>
<dbReference type="Proteomes" id="UP000181981">
    <property type="component" value="Unassembled WGS sequence"/>
</dbReference>
<evidence type="ECO:0000256" key="1">
    <source>
        <dbReference type="SAM" id="SignalP"/>
    </source>
</evidence>
<dbReference type="RefSeq" id="WP_038561471.1">
    <property type="nucleotide sequence ID" value="NZ_FOHT01000001.1"/>
</dbReference>
<sequence length="136" mass="15648">MKILTTLSFLLFINITYAQSLFEKTDLVDEFGDKIGEVQRNVSIGTFSNSATNDSPLHVHSILEKMPEFKSLDEYKDYLKQQLNEYGYTEKQIQTTLKYAKKSIETVKNTNGSIRFKLYEYKDIKASMIGVKNGII</sequence>
<evidence type="ECO:0000313" key="5">
    <source>
        <dbReference type="Proteomes" id="UP000181981"/>
    </source>
</evidence>
<dbReference type="HOGENOM" id="CLU_1872150_0_0_10"/>
<evidence type="ECO:0000313" key="2">
    <source>
        <dbReference type="EMBL" id="AHW62225.1"/>
    </source>
</evidence>
<dbReference type="AlphaFoldDB" id="X5E433"/>
<reference evidence="3 5" key="2">
    <citation type="submission" date="2016-10" db="EMBL/GenBank/DDBJ databases">
        <authorList>
            <person name="de Groot N.N."/>
        </authorList>
    </citation>
    <scope>NUCLEOTIDE SEQUENCE [LARGE SCALE GENOMIC DNA]</scope>
    <source>
        <strain evidence="3 5">DSM 25947</strain>
    </source>
</reference>